<dbReference type="InterPro" id="IPR041650">
    <property type="entry name" value="HEPN_Swt1"/>
</dbReference>
<sequence length="194" mass="22042">MSNLDSKLYEFAFRGLLAEEALDRSGRKNKHMIDLADDDIASSLALDSLDDIHVANAKSMSVVYTAIAAFESSVRSLVTKTLVEKYKEEWWEKGASNGVRDRAQKRMEDEQNAKWHAQRGQDAINYTTFGDLKNIMQNNWDAFEDLIGNLAWASGIFEVIERSRNVIMHSGSLEREDIERLGVNIRDWVKQVGA</sequence>
<evidence type="ECO:0000259" key="1">
    <source>
        <dbReference type="Pfam" id="PF18731"/>
    </source>
</evidence>
<dbReference type="Pfam" id="PF18731">
    <property type="entry name" value="HEPN_Swt1"/>
    <property type="match status" value="1"/>
</dbReference>
<organism evidence="2 3">
    <name type="scientific">SAR92 clade bacterium H455</name>
    <dbReference type="NCBI Taxonomy" id="2974818"/>
    <lineage>
        <taxon>Bacteria</taxon>
        <taxon>Pseudomonadati</taxon>
        <taxon>Pseudomonadota</taxon>
        <taxon>Gammaproteobacteria</taxon>
        <taxon>Cellvibrionales</taxon>
        <taxon>Porticoccaceae</taxon>
        <taxon>SAR92 clade</taxon>
    </lineage>
</organism>
<gene>
    <name evidence="2" type="ORF">NYF23_09210</name>
</gene>
<dbReference type="EMBL" id="CP103416">
    <property type="protein sequence ID" value="UVW34199.1"/>
    <property type="molecule type" value="Genomic_DNA"/>
</dbReference>
<evidence type="ECO:0000313" key="3">
    <source>
        <dbReference type="Proteomes" id="UP001059934"/>
    </source>
</evidence>
<name>A0ABY5TPX3_9GAMM</name>
<reference evidence="2" key="1">
    <citation type="submission" date="2022-08" db="EMBL/GenBank/DDBJ databases">
        <title>Catabolic pathway analysis in culturable SAR92 clade bacteria reveals their overlooked roles in DMSP degradation in coastal seas.</title>
        <authorList>
            <person name="He X."/>
            <person name="Zhang X."/>
            <person name="Zhang Y."/>
        </authorList>
    </citation>
    <scope>NUCLEOTIDE SEQUENCE</scope>
    <source>
        <strain evidence="2">H455</strain>
    </source>
</reference>
<accession>A0ABY5TPX3</accession>
<proteinExistence type="predicted"/>
<protein>
    <submittedName>
        <fullName evidence="2">Swt1 family HEPN domain-containing protein</fullName>
    </submittedName>
</protein>
<feature type="domain" description="Swt1-like HEPN" evidence="1">
    <location>
        <begin position="67"/>
        <end position="193"/>
    </location>
</feature>
<keyword evidence="3" id="KW-1185">Reference proteome</keyword>
<evidence type="ECO:0000313" key="2">
    <source>
        <dbReference type="EMBL" id="UVW34199.1"/>
    </source>
</evidence>
<dbReference type="Proteomes" id="UP001059934">
    <property type="component" value="Chromosome"/>
</dbReference>